<sequence length="830" mass="90526">MPDIFDQLASQQQRQPDIFDWRAVQQAPAQAQPDIFDQLAAQQRAPQPVPQQTQLQYQSQLVPLPTPDPQPMQRVQPGQPLQAGVEQNFWQSLPIVQDTTKAWQAGDLLGGAGSFMQGLPAGPLEVLDMGSNLERWLQEQTARAVMDFQLPLQGMQKEMVQQGVIDNVLPKMVGVAPKLDLAGDFKRFVNPKYPGIFGGGSFAGQALIPAGTAAKGASLSQKLGVGALGGALQSGLFDIGGQYRDKGQVKPLQTAASVLLGGGIGGLGAGAIHGLEKVAGNIAQKFAKPLPVQQPQFNPMALQGLDAQAQQEMLALEQLASQAQAPGLSPVLNRAGQEPVLTSGSAIAGSGVDAVRAMRNLASQADMRNFFGRSLAETPEDVLARIEALTKESRLSPIANSRVSSGSVMERAGNEIFAAMRQAGSVDDVNTLTESLHRTIESSFKGQARKEMMGLLSKARTIKMQQIENETQGAFPGKQRVDSASSIGRSEGGKPSQTPEATAGDFRRVISDEFKGRNRNKLAEDLHGHPIYDRRPVRLLVNTFGRAKVKLDYSKARLEDFVYRYKNTFVPHDFQGTEYELPGGGKLKLKTEENSSIPTRNKLAREREPLETGVQGVTAPTISGTLSRYFGNGRDKIYFTKVKLPSDEKEAAEVLRGLQAEAKAAEKSYEGLKPNHAKQALEAAQAAYQRKAEEKGYLKAIETLRAGKTEKARAAAAEKVHEYEGALARMSEKIGSLQLAYEESLRTLSMLENLEQELISYTGDLTAGVHVRTFIPHPEEGKPGIEFAFEFRKPTMRKRLDPAMTGEWARQREDILQSDLNRPRTEFWGL</sequence>
<organism evidence="2 3">
    <name type="scientific">Candidatus Obscuribacter phosphatis</name>
    <dbReference type="NCBI Taxonomy" id="1906157"/>
    <lineage>
        <taxon>Bacteria</taxon>
        <taxon>Bacillati</taxon>
        <taxon>Candidatus Melainabacteria</taxon>
        <taxon>Candidatus Obscuribacterales</taxon>
        <taxon>Candidatus Obscuribacteraceae</taxon>
        <taxon>Candidatus Obscuribacter</taxon>
    </lineage>
</organism>
<dbReference type="EMBL" id="JAFLCK010000016">
    <property type="protein sequence ID" value="MBN8661077.1"/>
    <property type="molecule type" value="Genomic_DNA"/>
</dbReference>
<protein>
    <submittedName>
        <fullName evidence="2">Uncharacterized protein</fullName>
    </submittedName>
</protein>
<accession>A0A8J7PGR5</accession>
<gene>
    <name evidence="2" type="ORF">J0M35_11985</name>
</gene>
<feature type="region of interest" description="Disordered" evidence="1">
    <location>
        <begin position="468"/>
        <end position="507"/>
    </location>
</feature>
<evidence type="ECO:0000256" key="1">
    <source>
        <dbReference type="SAM" id="MobiDB-lite"/>
    </source>
</evidence>
<evidence type="ECO:0000313" key="3">
    <source>
        <dbReference type="Proteomes" id="UP000664277"/>
    </source>
</evidence>
<dbReference type="Proteomes" id="UP000664277">
    <property type="component" value="Unassembled WGS sequence"/>
</dbReference>
<comment type="caution">
    <text evidence="2">The sequence shown here is derived from an EMBL/GenBank/DDBJ whole genome shotgun (WGS) entry which is preliminary data.</text>
</comment>
<evidence type="ECO:0000313" key="2">
    <source>
        <dbReference type="EMBL" id="MBN8661077.1"/>
    </source>
</evidence>
<dbReference type="AlphaFoldDB" id="A0A8J7PGR5"/>
<proteinExistence type="predicted"/>
<reference evidence="2" key="1">
    <citation type="submission" date="2021-02" db="EMBL/GenBank/DDBJ databases">
        <title>Genome-Resolved Metagenomics of a Microbial Community Performing Photosynthetic Biological Nutrient Removal.</title>
        <authorList>
            <person name="Mcdaniel E.A."/>
        </authorList>
    </citation>
    <scope>NUCLEOTIDE SEQUENCE</scope>
    <source>
        <strain evidence="2">UWPOB_OBS1</strain>
    </source>
</reference>
<name>A0A8J7PGR5_9BACT</name>